<reference evidence="1" key="1">
    <citation type="submission" date="2023-06" db="EMBL/GenBank/DDBJ databases">
        <authorList>
            <consortium name="Lawrence Berkeley National Laboratory"/>
            <person name="Ahrendt S."/>
            <person name="Sahu N."/>
            <person name="Indic B."/>
            <person name="Wong-Bajracharya J."/>
            <person name="Merenyi Z."/>
            <person name="Ke H.-M."/>
            <person name="Monk M."/>
            <person name="Kocsube S."/>
            <person name="Drula E."/>
            <person name="Lipzen A."/>
            <person name="Balint B."/>
            <person name="Henrissat B."/>
            <person name="Andreopoulos B."/>
            <person name="Martin F.M."/>
            <person name="Harder C.B."/>
            <person name="Rigling D."/>
            <person name="Ford K.L."/>
            <person name="Foster G.D."/>
            <person name="Pangilinan J."/>
            <person name="Papanicolaou A."/>
            <person name="Barry K."/>
            <person name="LaButti K."/>
            <person name="Viragh M."/>
            <person name="Koriabine M."/>
            <person name="Yan M."/>
            <person name="Riley R."/>
            <person name="Champramary S."/>
            <person name="Plett K.L."/>
            <person name="Tsai I.J."/>
            <person name="Slot J."/>
            <person name="Sipos G."/>
            <person name="Plett J."/>
            <person name="Nagy L.G."/>
            <person name="Grigoriev I.V."/>
        </authorList>
    </citation>
    <scope>NUCLEOTIDE SEQUENCE</scope>
    <source>
        <strain evidence="1">HWK02</strain>
    </source>
</reference>
<comment type="caution">
    <text evidence="1">The sequence shown here is derived from an EMBL/GenBank/DDBJ whole genome shotgun (WGS) entry which is preliminary data.</text>
</comment>
<protein>
    <submittedName>
        <fullName evidence="1">Uncharacterized protein</fullName>
    </submittedName>
</protein>
<evidence type="ECO:0000313" key="1">
    <source>
        <dbReference type="EMBL" id="KAK0503504.1"/>
    </source>
</evidence>
<organism evidence="1 2">
    <name type="scientific">Armillaria luteobubalina</name>
    <dbReference type="NCBI Taxonomy" id="153913"/>
    <lineage>
        <taxon>Eukaryota</taxon>
        <taxon>Fungi</taxon>
        <taxon>Dikarya</taxon>
        <taxon>Basidiomycota</taxon>
        <taxon>Agaricomycotina</taxon>
        <taxon>Agaricomycetes</taxon>
        <taxon>Agaricomycetidae</taxon>
        <taxon>Agaricales</taxon>
        <taxon>Marasmiineae</taxon>
        <taxon>Physalacriaceae</taxon>
        <taxon>Armillaria</taxon>
    </lineage>
</organism>
<accession>A0AA39UYN2</accession>
<keyword evidence="2" id="KW-1185">Reference proteome</keyword>
<proteinExistence type="predicted"/>
<gene>
    <name evidence="1" type="ORF">EDD18DRAFT_1100333</name>
</gene>
<evidence type="ECO:0000313" key="2">
    <source>
        <dbReference type="Proteomes" id="UP001175228"/>
    </source>
</evidence>
<name>A0AA39UYN2_9AGAR</name>
<dbReference type="Proteomes" id="UP001175228">
    <property type="component" value="Unassembled WGS sequence"/>
</dbReference>
<dbReference type="AlphaFoldDB" id="A0AA39UYN2"/>
<dbReference type="EMBL" id="JAUEPU010000004">
    <property type="protein sequence ID" value="KAK0503504.1"/>
    <property type="molecule type" value="Genomic_DNA"/>
</dbReference>
<sequence length="135" mass="15601">MVACQGARELFGRRGTLALLASIVRVNLRVPARDYEREGRGKINMPTANNDDNNLFWTRTNNLKRNDCEVTPDNSGLLLTYWLTHYLKRTRLATVAMTLRSPNQEIKLEARQAYTMCDGWGIYYVQNSHLYFGVR</sequence>